<reference evidence="2 3" key="1">
    <citation type="submission" date="2020-02" db="EMBL/GenBank/DDBJ databases">
        <authorList>
            <person name="Li G."/>
        </authorList>
    </citation>
    <scope>NUCLEOTIDE SEQUENCE [LARGE SCALE GENOMIC DNA]</scope>
    <source>
        <strain evidence="2 3">DSM 102029</strain>
    </source>
</reference>
<dbReference type="EMBL" id="CP048630">
    <property type="protein sequence ID" value="QIB33524.1"/>
    <property type="molecule type" value="Genomic_DNA"/>
</dbReference>
<dbReference type="Proteomes" id="UP000464751">
    <property type="component" value="Chromosome"/>
</dbReference>
<dbReference type="Pfam" id="PF08905">
    <property type="entry name" value="DUF1850"/>
    <property type="match status" value="1"/>
</dbReference>
<dbReference type="KEGG" id="apra:G3A50_07250"/>
<protein>
    <submittedName>
        <fullName evidence="2">DUF1850 domain-containing protein</fullName>
    </submittedName>
</protein>
<gene>
    <name evidence="2" type="ORF">G3A50_07250</name>
</gene>
<keyword evidence="1" id="KW-0732">Signal</keyword>
<dbReference type="RefSeq" id="WP_163074619.1">
    <property type="nucleotide sequence ID" value="NZ_CP048630.1"/>
</dbReference>
<keyword evidence="3" id="KW-1185">Reference proteome</keyword>
<sequence>MGACLLVGAKAVMLAAATFTLSWTHSVERTGWSETYRVEPAGLHLVEARVMGSGAGMDPGEGATLKGDWWVWSPTLGPVPELMLAASGATVGGWNLCQGPWPGQDCRTLGAQRGEPIQIRPCDR</sequence>
<proteinExistence type="predicted"/>
<name>A0A6P1YP49_9HYPH</name>
<feature type="signal peptide" evidence="1">
    <location>
        <begin position="1"/>
        <end position="15"/>
    </location>
</feature>
<evidence type="ECO:0000256" key="1">
    <source>
        <dbReference type="SAM" id="SignalP"/>
    </source>
</evidence>
<feature type="chain" id="PRO_5026803760" evidence="1">
    <location>
        <begin position="16"/>
        <end position="124"/>
    </location>
</feature>
<dbReference type="AlphaFoldDB" id="A0A6P1YP49"/>
<organism evidence="2 3">
    <name type="scientific">Ancylobacter pratisalsi</name>
    <dbReference type="NCBI Taxonomy" id="1745854"/>
    <lineage>
        <taxon>Bacteria</taxon>
        <taxon>Pseudomonadati</taxon>
        <taxon>Pseudomonadota</taxon>
        <taxon>Alphaproteobacteria</taxon>
        <taxon>Hyphomicrobiales</taxon>
        <taxon>Xanthobacteraceae</taxon>
        <taxon>Ancylobacter</taxon>
    </lineage>
</organism>
<evidence type="ECO:0000313" key="2">
    <source>
        <dbReference type="EMBL" id="QIB33524.1"/>
    </source>
</evidence>
<dbReference type="InterPro" id="IPR015001">
    <property type="entry name" value="DUF1850"/>
</dbReference>
<evidence type="ECO:0000313" key="3">
    <source>
        <dbReference type="Proteomes" id="UP000464751"/>
    </source>
</evidence>
<accession>A0A6P1YP49</accession>